<dbReference type="RefSeq" id="WP_108130122.1">
    <property type="nucleotide sequence ID" value="NZ_QBKP01000015.1"/>
</dbReference>
<evidence type="ECO:0000259" key="4">
    <source>
        <dbReference type="Pfam" id="PF07859"/>
    </source>
</evidence>
<keyword evidence="2" id="KW-0378">Hydrolase</keyword>
<evidence type="ECO:0000256" key="3">
    <source>
        <dbReference type="PROSITE-ProRule" id="PRU10038"/>
    </source>
</evidence>
<evidence type="ECO:0000313" key="5">
    <source>
        <dbReference type="EMBL" id="PTX46774.1"/>
    </source>
</evidence>
<comment type="similarity">
    <text evidence="1">Belongs to the 'GDXG' lipolytic enzyme family.</text>
</comment>
<dbReference type="InterPro" id="IPR013094">
    <property type="entry name" value="AB_hydrolase_3"/>
</dbReference>
<gene>
    <name evidence="5" type="ORF">C8N34_11529</name>
</gene>
<feature type="active site" evidence="3">
    <location>
        <position position="152"/>
    </location>
</feature>
<feature type="domain" description="Alpha/beta hydrolase fold-3" evidence="4">
    <location>
        <begin position="80"/>
        <end position="278"/>
    </location>
</feature>
<dbReference type="PANTHER" id="PTHR48081">
    <property type="entry name" value="AB HYDROLASE SUPERFAMILY PROTEIN C4A8.06C"/>
    <property type="match status" value="1"/>
</dbReference>
<accession>A0A2T6ASH2</accession>
<protein>
    <submittedName>
        <fullName evidence="5">Acetyl esterase</fullName>
    </submittedName>
</protein>
<evidence type="ECO:0000256" key="1">
    <source>
        <dbReference type="ARBA" id="ARBA00010515"/>
    </source>
</evidence>
<dbReference type="OrthoDB" id="9806180at2"/>
<dbReference type="AlphaFoldDB" id="A0A2T6ASH2"/>
<dbReference type="GO" id="GO:0016787">
    <property type="term" value="F:hydrolase activity"/>
    <property type="evidence" value="ECO:0007669"/>
    <property type="project" value="UniProtKB-KW"/>
</dbReference>
<keyword evidence="6" id="KW-1185">Reference proteome</keyword>
<dbReference type="InterPro" id="IPR033140">
    <property type="entry name" value="Lipase_GDXG_put_SER_AS"/>
</dbReference>
<dbReference type="PROSITE" id="PS01174">
    <property type="entry name" value="LIPASE_GDXG_SER"/>
    <property type="match status" value="1"/>
</dbReference>
<reference evidence="5 6" key="1">
    <citation type="submission" date="2018-04" db="EMBL/GenBank/DDBJ databases">
        <title>Genomic Encyclopedia of Archaeal and Bacterial Type Strains, Phase II (KMG-II): from individual species to whole genera.</title>
        <authorList>
            <person name="Goeker M."/>
        </authorList>
    </citation>
    <scope>NUCLEOTIDE SEQUENCE [LARGE SCALE GENOMIC DNA]</scope>
    <source>
        <strain evidence="5 6">DSM 21823</strain>
    </source>
</reference>
<sequence length="302" mass="32138">MSQSDYQKLIDGPTWAFIRETERWYPPDSVGLTIAGQREVYDRMCAAFRQPRPEGLGVEDHSMGGVPCRIYTPKGAQQTMMYFHGGGFVVGGLDSHDDVCAEMAAVTGFRVVSADYRLSPEHVHPAAFDDCIAATRATAADYGGALILAGDSAGGALAASVAHALRGELALNGMLLIYPGLGGDRTTGSYQTHAEAPMLTLADTEYYEKIRHGGPAPESDPTASALRDTDFSGLPPVVAFAAECDPLADDPFTYAAKVRAAGGQAEALLDEGLVHGWLRARHSVPRARAAFDRILGRLKALA</sequence>
<dbReference type="InterPro" id="IPR029058">
    <property type="entry name" value="AB_hydrolase_fold"/>
</dbReference>
<dbReference type="Pfam" id="PF07859">
    <property type="entry name" value="Abhydrolase_3"/>
    <property type="match status" value="1"/>
</dbReference>
<organism evidence="5 6">
    <name type="scientific">Gemmobacter caeni</name>
    <dbReference type="NCBI Taxonomy" id="589035"/>
    <lineage>
        <taxon>Bacteria</taxon>
        <taxon>Pseudomonadati</taxon>
        <taxon>Pseudomonadota</taxon>
        <taxon>Alphaproteobacteria</taxon>
        <taxon>Rhodobacterales</taxon>
        <taxon>Paracoccaceae</taxon>
        <taxon>Gemmobacter</taxon>
    </lineage>
</organism>
<dbReference type="InterPro" id="IPR050300">
    <property type="entry name" value="GDXG_lipolytic_enzyme"/>
</dbReference>
<comment type="caution">
    <text evidence="5">The sequence shown here is derived from an EMBL/GenBank/DDBJ whole genome shotgun (WGS) entry which is preliminary data.</text>
</comment>
<dbReference type="Gene3D" id="3.40.50.1820">
    <property type="entry name" value="alpha/beta hydrolase"/>
    <property type="match status" value="1"/>
</dbReference>
<evidence type="ECO:0000313" key="6">
    <source>
        <dbReference type="Proteomes" id="UP000244224"/>
    </source>
</evidence>
<dbReference type="PANTHER" id="PTHR48081:SF8">
    <property type="entry name" value="ALPHA_BETA HYDROLASE FOLD-3 DOMAIN-CONTAINING PROTEIN-RELATED"/>
    <property type="match status" value="1"/>
</dbReference>
<dbReference type="SUPFAM" id="SSF53474">
    <property type="entry name" value="alpha/beta-Hydrolases"/>
    <property type="match status" value="1"/>
</dbReference>
<name>A0A2T6ASH2_9RHOB</name>
<evidence type="ECO:0000256" key="2">
    <source>
        <dbReference type="ARBA" id="ARBA00022801"/>
    </source>
</evidence>
<dbReference type="Proteomes" id="UP000244224">
    <property type="component" value="Unassembled WGS sequence"/>
</dbReference>
<dbReference type="EMBL" id="QBKP01000015">
    <property type="protein sequence ID" value="PTX46774.1"/>
    <property type="molecule type" value="Genomic_DNA"/>
</dbReference>
<proteinExistence type="inferred from homology"/>